<dbReference type="InterPro" id="IPR051276">
    <property type="entry name" value="Saccharopine_DH-like_oxidrdct"/>
</dbReference>
<dbReference type="InterPro" id="IPR005097">
    <property type="entry name" value="Sacchrp_dh_NADP-bd"/>
</dbReference>
<dbReference type="AlphaFoldDB" id="A0A1H9NH65"/>
<dbReference type="SUPFAM" id="SSF51735">
    <property type="entry name" value="NAD(P)-binding Rossmann-fold domains"/>
    <property type="match status" value="1"/>
</dbReference>
<feature type="transmembrane region" description="Helical" evidence="2">
    <location>
        <begin position="50"/>
        <end position="75"/>
    </location>
</feature>
<feature type="transmembrane region" description="Helical" evidence="2">
    <location>
        <begin position="130"/>
        <end position="152"/>
    </location>
</feature>
<protein>
    <submittedName>
        <fullName evidence="4">Uncharacterized conserved protein</fullName>
    </submittedName>
</protein>
<proteinExistence type="predicted"/>
<organism evidence="4 5">
    <name type="scientific">Lentzea xinjiangensis</name>
    <dbReference type="NCBI Taxonomy" id="402600"/>
    <lineage>
        <taxon>Bacteria</taxon>
        <taxon>Bacillati</taxon>
        <taxon>Actinomycetota</taxon>
        <taxon>Actinomycetes</taxon>
        <taxon>Pseudonocardiales</taxon>
        <taxon>Pseudonocardiaceae</taxon>
        <taxon>Lentzea</taxon>
    </lineage>
</organism>
<keyword evidence="2" id="KW-0812">Transmembrane</keyword>
<dbReference type="GO" id="GO:0009247">
    <property type="term" value="P:glycolipid biosynthetic process"/>
    <property type="evidence" value="ECO:0007669"/>
    <property type="project" value="TreeGrafter"/>
</dbReference>
<evidence type="ECO:0000256" key="1">
    <source>
        <dbReference type="SAM" id="MobiDB-lite"/>
    </source>
</evidence>
<keyword evidence="2" id="KW-1133">Transmembrane helix</keyword>
<dbReference type="EMBL" id="FOFR01000010">
    <property type="protein sequence ID" value="SER35300.1"/>
    <property type="molecule type" value="Genomic_DNA"/>
</dbReference>
<evidence type="ECO:0000256" key="2">
    <source>
        <dbReference type="SAM" id="Phobius"/>
    </source>
</evidence>
<gene>
    <name evidence="4" type="ORF">SAMN05216188_110214</name>
</gene>
<dbReference type="PANTHER" id="PTHR12286">
    <property type="entry name" value="SACCHAROPINE DEHYDROGENASE-LIKE OXIDOREDUCTASE"/>
    <property type="match status" value="1"/>
</dbReference>
<dbReference type="InterPro" id="IPR036291">
    <property type="entry name" value="NAD(P)-bd_dom_sf"/>
</dbReference>
<dbReference type="STRING" id="402600.SAMN05216188_110214"/>
<feature type="domain" description="Saccharopine dehydrogenase NADP binding" evidence="3">
    <location>
        <begin position="210"/>
        <end position="331"/>
    </location>
</feature>
<sequence>MTAVPARSEHPASATRPPTRISRRSKGLRALLSAQPYLAEMCRARKVWELLVGPVLAGALVGLTAGVSTTAYVFATAVSTLGGLPAGAQHRTWSGALARGGVTRTLWASAVIGTHLTANDTAIAPLPDPVTWYLVLGSVPACITAVAVWFVAARGRRHAQPRALPPPPVAGARLGHSPPVTGKAVIVNESVLPGASPAEPVASSRLRHDVVLHGATGFVGRLTAKHLASAAPGADIALAGRDEDKLLALRDELGVRRPVIALDLGDGDAVEELATSTRAVASTVGRHGLPLALACARQGTSYADLSGEVPFVRRSIAELHDIAVETGARIVHACGFEAIPSDIGTFLLADRARADDEGGLTDTVLILESFKGGMSAGNLDSNHALAAALEADPALRDAIADPWALAATPRKTSTWDEDPRAVFKDRLTGRWLAPALGGPFNSRLVRRSDSLTPGGYGEHFRYREGMGVGTSPVAYPKAVLVKSGLSLMKFLLTSRSARPVMTRILPPGSGPSEELQRNGHFRVAVHTRTSTGARYTATVAAKADPGYAATSTMLGQSALSLATDRLTARGGVLTPSVAMGHHLVNRLSAQGFEISVERERADADDL</sequence>
<keyword evidence="2" id="KW-0472">Membrane</keyword>
<evidence type="ECO:0000313" key="4">
    <source>
        <dbReference type="EMBL" id="SER35300.1"/>
    </source>
</evidence>
<dbReference type="GO" id="GO:0005886">
    <property type="term" value="C:plasma membrane"/>
    <property type="evidence" value="ECO:0007669"/>
    <property type="project" value="TreeGrafter"/>
</dbReference>
<name>A0A1H9NH65_9PSEU</name>
<feature type="region of interest" description="Disordered" evidence="1">
    <location>
        <begin position="1"/>
        <end position="22"/>
    </location>
</feature>
<reference evidence="5" key="1">
    <citation type="submission" date="2016-10" db="EMBL/GenBank/DDBJ databases">
        <authorList>
            <person name="Varghese N."/>
            <person name="Submissions S."/>
        </authorList>
    </citation>
    <scope>NUCLEOTIDE SEQUENCE [LARGE SCALE GENOMIC DNA]</scope>
    <source>
        <strain evidence="5">CGMCC 4.3525</strain>
    </source>
</reference>
<dbReference type="Proteomes" id="UP000199352">
    <property type="component" value="Unassembled WGS sequence"/>
</dbReference>
<dbReference type="PANTHER" id="PTHR12286:SF5">
    <property type="entry name" value="SACCHAROPINE DEHYDROGENASE-LIKE OXIDOREDUCTASE"/>
    <property type="match status" value="1"/>
</dbReference>
<evidence type="ECO:0000313" key="5">
    <source>
        <dbReference type="Proteomes" id="UP000199352"/>
    </source>
</evidence>
<keyword evidence="5" id="KW-1185">Reference proteome</keyword>
<dbReference type="Gene3D" id="3.40.50.720">
    <property type="entry name" value="NAD(P)-binding Rossmann-like Domain"/>
    <property type="match status" value="1"/>
</dbReference>
<dbReference type="Pfam" id="PF03435">
    <property type="entry name" value="Sacchrp_dh_NADP"/>
    <property type="match status" value="1"/>
</dbReference>
<accession>A0A1H9NH65</accession>
<evidence type="ECO:0000259" key="3">
    <source>
        <dbReference type="Pfam" id="PF03435"/>
    </source>
</evidence>